<sequence>MTDAAARAAPARILFLSHSHPFGAFRVGSHHYARVLSERGADVVHLSTPISLIHRLTGRVDRQQLAGVPRRARRDDDGVLQVVPRTILPAPVGAPRVARMLQHEGIAGGFDAVLIDQPLLWDASVRSLSHRVIYRPTDLYPDGVKHALQRRILDEVDGVIATSDEVLRGLGGLGTPSLVLGNGAEVVRFAPEVGEHRARAARCVYVGALDGRFDWERVFAWARARPDVGFVIAGPDARPPHTVPSNVHIIGPVPYAEVPALLHTARVGLLPLSDSPLNAGRSPMKLYEYLAAGLAVVARETPGIRESSDLGIEVYDDDRGADAALERALGHPSPNHAGMDAASSASWERKTDSLEDFLWSVERRRT</sequence>
<dbReference type="Gene3D" id="3.40.50.2000">
    <property type="entry name" value="Glycogen Phosphorylase B"/>
    <property type="match status" value="1"/>
</dbReference>
<dbReference type="GO" id="GO:0016757">
    <property type="term" value="F:glycosyltransferase activity"/>
    <property type="evidence" value="ECO:0007669"/>
    <property type="project" value="UniProtKB-KW"/>
</dbReference>
<evidence type="ECO:0000313" key="2">
    <source>
        <dbReference type="Proteomes" id="UP001249291"/>
    </source>
</evidence>
<dbReference type="Gene3D" id="3.40.50.11010">
    <property type="match status" value="1"/>
</dbReference>
<reference evidence="1 2" key="1">
    <citation type="submission" date="2023-08" db="EMBL/GenBank/DDBJ databases">
        <title>Functional and genomic diversity of the sorghum phyllosphere microbiome.</title>
        <authorList>
            <person name="Shade A."/>
        </authorList>
    </citation>
    <scope>NUCLEOTIDE SEQUENCE [LARGE SCALE GENOMIC DNA]</scope>
    <source>
        <strain evidence="1 2">SORGH_AS_0445</strain>
    </source>
</reference>
<keyword evidence="1" id="KW-0808">Transferase</keyword>
<keyword evidence="2" id="KW-1185">Reference proteome</keyword>
<organism evidence="1 2">
    <name type="scientific">Microbacterium foliorum</name>
    <dbReference type="NCBI Taxonomy" id="104336"/>
    <lineage>
        <taxon>Bacteria</taxon>
        <taxon>Bacillati</taxon>
        <taxon>Actinomycetota</taxon>
        <taxon>Actinomycetes</taxon>
        <taxon>Micrococcales</taxon>
        <taxon>Microbacteriaceae</taxon>
        <taxon>Microbacterium</taxon>
    </lineage>
</organism>
<accession>A0ABU1HTF6</accession>
<comment type="caution">
    <text evidence="1">The sequence shown here is derived from an EMBL/GenBank/DDBJ whole genome shotgun (WGS) entry which is preliminary data.</text>
</comment>
<dbReference type="RefSeq" id="WP_309690864.1">
    <property type="nucleotide sequence ID" value="NZ_JAVIZQ010000001.1"/>
</dbReference>
<proteinExistence type="predicted"/>
<dbReference type="Proteomes" id="UP001249291">
    <property type="component" value="Unassembled WGS sequence"/>
</dbReference>
<name>A0ABU1HTF6_9MICO</name>
<keyword evidence="1" id="KW-0328">Glycosyltransferase</keyword>
<dbReference type="Pfam" id="PF13692">
    <property type="entry name" value="Glyco_trans_1_4"/>
    <property type="match status" value="1"/>
</dbReference>
<evidence type="ECO:0000313" key="1">
    <source>
        <dbReference type="EMBL" id="MDR6142604.1"/>
    </source>
</evidence>
<dbReference type="SUPFAM" id="SSF53756">
    <property type="entry name" value="UDP-Glycosyltransferase/glycogen phosphorylase"/>
    <property type="match status" value="1"/>
</dbReference>
<protein>
    <submittedName>
        <fullName evidence="1">Teichuronic acid biosynthesis glycosyltransferase TuaH</fullName>
        <ecNumber evidence="1">2.4.-.-</ecNumber>
    </submittedName>
</protein>
<dbReference type="EMBL" id="JAVIZQ010000001">
    <property type="protein sequence ID" value="MDR6142604.1"/>
    <property type="molecule type" value="Genomic_DNA"/>
</dbReference>
<gene>
    <name evidence="1" type="ORF">QE375_002158</name>
</gene>
<dbReference type="EC" id="2.4.-.-" evidence="1"/>